<feature type="signal peptide" evidence="1">
    <location>
        <begin position="1"/>
        <end position="31"/>
    </location>
</feature>
<sequence length="127" mass="13303">MTIYSNARDFRKAACCALLALAAGVATTASAQQAVPIFATNKNPGVKAIFVQNVNVRSGWSCTPVPSNGRTTTLASVLVGSTFQVGGFSTTDCRLGTALRTLNQPTFTVGNVFQVFIDVNGSIRVSQ</sequence>
<dbReference type="AlphaFoldDB" id="A0AAW3U217"/>
<evidence type="ECO:0000313" key="3">
    <source>
        <dbReference type="Proteomes" id="UP000576603"/>
    </source>
</evidence>
<feature type="chain" id="PRO_5043733355" evidence="1">
    <location>
        <begin position="32"/>
        <end position="127"/>
    </location>
</feature>
<gene>
    <name evidence="2" type="ORF">FHY32_001408</name>
</gene>
<organism evidence="2 3">
    <name type="scientific">Xanthomonas euvesicatoria</name>
    <dbReference type="NCBI Taxonomy" id="456327"/>
    <lineage>
        <taxon>Bacteria</taxon>
        <taxon>Pseudomonadati</taxon>
        <taxon>Pseudomonadota</taxon>
        <taxon>Gammaproteobacteria</taxon>
        <taxon>Lysobacterales</taxon>
        <taxon>Lysobacteraceae</taxon>
        <taxon>Xanthomonas</taxon>
    </lineage>
</organism>
<name>A0AAW3U217_XANEU</name>
<accession>A0AAW3U217</accession>
<protein>
    <submittedName>
        <fullName evidence="2">Uncharacterized protein</fullName>
    </submittedName>
</protein>
<proteinExistence type="predicted"/>
<keyword evidence="1" id="KW-0732">Signal</keyword>
<reference evidence="2 3" key="1">
    <citation type="submission" date="2020-08" db="EMBL/GenBank/DDBJ databases">
        <title>Studying the diversity of plant-associated saprophytic bacteria and their role in host health and plant-pathogen interactions.</title>
        <authorList>
            <person name="Potnis N."/>
        </authorList>
    </citation>
    <scope>NUCLEOTIDE SEQUENCE [LARGE SCALE GENOMIC DNA]</scope>
    <source>
        <strain evidence="2 3">CFBP 7922</strain>
    </source>
</reference>
<dbReference type="Proteomes" id="UP000576603">
    <property type="component" value="Unassembled WGS sequence"/>
</dbReference>
<evidence type="ECO:0000256" key="1">
    <source>
        <dbReference type="SAM" id="SignalP"/>
    </source>
</evidence>
<dbReference type="EMBL" id="JACHNL010000002">
    <property type="protein sequence ID" value="MBB4723090.1"/>
    <property type="molecule type" value="Genomic_DNA"/>
</dbReference>
<evidence type="ECO:0000313" key="2">
    <source>
        <dbReference type="EMBL" id="MBB4723090.1"/>
    </source>
</evidence>
<comment type="caution">
    <text evidence="2">The sequence shown here is derived from an EMBL/GenBank/DDBJ whole genome shotgun (WGS) entry which is preliminary data.</text>
</comment>